<dbReference type="EMBL" id="SOBT01000011">
    <property type="protein sequence ID" value="TDU25682.1"/>
    <property type="molecule type" value="Genomic_DNA"/>
</dbReference>
<evidence type="ECO:0000256" key="6">
    <source>
        <dbReference type="ARBA" id="ARBA00023004"/>
    </source>
</evidence>
<dbReference type="InterPro" id="IPR013785">
    <property type="entry name" value="Aldolase_TIM"/>
</dbReference>
<dbReference type="CDD" id="cd21119">
    <property type="entry name" value="SPASM_PqqE"/>
    <property type="match status" value="1"/>
</dbReference>
<dbReference type="GO" id="GO:0051539">
    <property type="term" value="F:4 iron, 4 sulfur cluster binding"/>
    <property type="evidence" value="ECO:0007669"/>
    <property type="project" value="UniProtKB-KW"/>
</dbReference>
<dbReference type="InterPro" id="IPR007197">
    <property type="entry name" value="rSAM"/>
</dbReference>
<evidence type="ECO:0000256" key="8">
    <source>
        <dbReference type="HAMAP-Rule" id="MF_00660"/>
    </source>
</evidence>
<dbReference type="SMART" id="SM00729">
    <property type="entry name" value="Elp3"/>
    <property type="match status" value="1"/>
</dbReference>
<evidence type="ECO:0000256" key="1">
    <source>
        <dbReference type="ARBA" id="ARBA00022485"/>
    </source>
</evidence>
<dbReference type="InterPro" id="IPR023885">
    <property type="entry name" value="4Fe4S-binding_SPASM_dom"/>
</dbReference>
<dbReference type="PANTHER" id="PTHR11228">
    <property type="entry name" value="RADICAL SAM DOMAIN PROTEIN"/>
    <property type="match status" value="1"/>
</dbReference>
<evidence type="ECO:0000256" key="4">
    <source>
        <dbReference type="ARBA" id="ARBA00022905"/>
    </source>
</evidence>
<dbReference type="UniPathway" id="UPA00539"/>
<keyword evidence="6 8" id="KW-0408">Iron</keyword>
<dbReference type="GO" id="GO:0018189">
    <property type="term" value="P:pyrroloquinoline quinone biosynthetic process"/>
    <property type="evidence" value="ECO:0007669"/>
    <property type="project" value="UniProtKB-UniRule"/>
</dbReference>
<name>A0A4R7NXT8_9GAMM</name>
<dbReference type="GO" id="GO:0009975">
    <property type="term" value="F:cyclase activity"/>
    <property type="evidence" value="ECO:0007669"/>
    <property type="project" value="UniProtKB-UniRule"/>
</dbReference>
<comment type="pathway">
    <text evidence="8">Cofactor biosynthesis; pyrroloquinoline quinone biosynthesis.</text>
</comment>
<dbReference type="NCBIfam" id="TIGR02109">
    <property type="entry name" value="PQQ_syn_pqqE"/>
    <property type="match status" value="1"/>
</dbReference>
<dbReference type="SFLD" id="SFLDG01386">
    <property type="entry name" value="main_SPASM_domain-containing"/>
    <property type="match status" value="1"/>
</dbReference>
<dbReference type="GO" id="GO:0005506">
    <property type="term" value="F:iron ion binding"/>
    <property type="evidence" value="ECO:0007669"/>
    <property type="project" value="UniProtKB-UniRule"/>
</dbReference>
<dbReference type="InterPro" id="IPR050377">
    <property type="entry name" value="Radical_SAM_PqqE_MftC-like"/>
</dbReference>
<evidence type="ECO:0000313" key="10">
    <source>
        <dbReference type="EMBL" id="TDU25682.1"/>
    </source>
</evidence>
<keyword evidence="3 8" id="KW-0479">Metal-binding</keyword>
<evidence type="ECO:0000256" key="3">
    <source>
        <dbReference type="ARBA" id="ARBA00022723"/>
    </source>
</evidence>
<evidence type="ECO:0000256" key="5">
    <source>
        <dbReference type="ARBA" id="ARBA00023002"/>
    </source>
</evidence>
<dbReference type="SFLD" id="SFLDF00280">
    <property type="entry name" value="coenzyme_PQQ_synthesis_protein"/>
    <property type="match status" value="1"/>
</dbReference>
<reference evidence="10 11" key="1">
    <citation type="submission" date="2019-03" db="EMBL/GenBank/DDBJ databases">
        <title>Genomic Encyclopedia of Type Strains, Phase IV (KMG-IV): sequencing the most valuable type-strain genomes for metagenomic binning, comparative biology and taxonomic classification.</title>
        <authorList>
            <person name="Goeker M."/>
        </authorList>
    </citation>
    <scope>NUCLEOTIDE SEQUENCE [LARGE SCALE GENOMIC DNA]</scope>
    <source>
        <strain evidence="10 11">DSM 26377</strain>
    </source>
</reference>
<keyword evidence="11" id="KW-1185">Reference proteome</keyword>
<dbReference type="Pfam" id="PF04055">
    <property type="entry name" value="Radical_SAM"/>
    <property type="match status" value="1"/>
</dbReference>
<comment type="caution">
    <text evidence="10">The sequence shown here is derived from an EMBL/GenBank/DDBJ whole genome shotgun (WGS) entry which is preliminary data.</text>
</comment>
<keyword evidence="7 8" id="KW-0411">Iron-sulfur</keyword>
<sequence length="404" mass="46076">MPSRDGVGMPMWLLAEVTYRCPLHCVFCYNPVDYAKQHQELTTEEWKRVLRESRELGAAQLGLSGGEPLLRDDLEEIVREARSLGYYTNLLTSGIGMTEARIAALKGAGLDHIQLSFQDSTKQMNDFLSSTRTFDLKMKVAALIKQYDYPMVLNCVLHRYNIDHVQQILEMAEAMGAEYVELANTQFYSWAYLNKDQLLPTREQVEHAELVTDAFREKVKGRMRLFFVMPDYHATRPKKCTNGWGNLFITVQADGTVLPCHVAGMLPGMTFPNVREHSMEWAWYDSPGFNRFRGDGWMKDPCRTCPEKEKDLGGCRCQAYMLTGDAENADPVCDKSPHHERIREVVERTKLAVNEQPIVFRTDRDSRDLMKQCGEGGLKVDERRLFEPGATATEANTRIGRTPA</sequence>
<dbReference type="InterPro" id="IPR011843">
    <property type="entry name" value="PQQ_synth_PqqE_bac"/>
</dbReference>
<proteinExistence type="inferred from homology"/>
<dbReference type="SFLD" id="SFLDS00029">
    <property type="entry name" value="Radical_SAM"/>
    <property type="match status" value="1"/>
</dbReference>
<dbReference type="HAMAP" id="MF_00660">
    <property type="entry name" value="PqqE"/>
    <property type="match status" value="1"/>
</dbReference>
<keyword evidence="2 8" id="KW-0949">S-adenosyl-L-methionine</keyword>
<evidence type="ECO:0000259" key="9">
    <source>
        <dbReference type="PROSITE" id="PS51918"/>
    </source>
</evidence>
<organism evidence="10 11">
    <name type="scientific">Panacagrimonas perspica</name>
    <dbReference type="NCBI Taxonomy" id="381431"/>
    <lineage>
        <taxon>Bacteria</taxon>
        <taxon>Pseudomonadati</taxon>
        <taxon>Pseudomonadota</taxon>
        <taxon>Gammaproteobacteria</taxon>
        <taxon>Nevskiales</taxon>
        <taxon>Nevskiaceae</taxon>
        <taxon>Panacagrimonas</taxon>
    </lineage>
</organism>
<comment type="subunit">
    <text evidence="8">Interacts with PqqD. The interaction is necessary for activity of PqqE.</text>
</comment>
<comment type="similarity">
    <text evidence="8">Belongs to the radical SAM superfamily. PqqE family.</text>
</comment>
<gene>
    <name evidence="8" type="primary">pqqE</name>
    <name evidence="10" type="ORF">DFR24_4127</name>
</gene>
<feature type="binding site" evidence="8">
    <location>
        <position position="21"/>
    </location>
    <ligand>
        <name>[4Fe-4S] cluster</name>
        <dbReference type="ChEBI" id="CHEBI:49883"/>
        <note>4Fe-4S-S-AdoMet</note>
    </ligand>
</feature>
<dbReference type="InterPro" id="IPR006638">
    <property type="entry name" value="Elp3/MiaA/NifB-like_rSAM"/>
</dbReference>
<comment type="catalytic activity">
    <reaction evidence="8">
        <text>[PQQ precursor protein] + S-adenosyl-L-methionine = E-Y cross-linked-[PQQ precursor protein] + 5'-deoxyadenosine + L-methionine + H(+)</text>
        <dbReference type="Rhea" id="RHEA:56836"/>
        <dbReference type="Rhea" id="RHEA-COMP:14800"/>
        <dbReference type="Rhea" id="RHEA-COMP:14801"/>
        <dbReference type="ChEBI" id="CHEBI:15378"/>
        <dbReference type="ChEBI" id="CHEBI:17319"/>
        <dbReference type="ChEBI" id="CHEBI:57844"/>
        <dbReference type="ChEBI" id="CHEBI:59789"/>
        <dbReference type="ChEBI" id="CHEBI:141026"/>
        <dbReference type="ChEBI" id="CHEBI:141027"/>
        <dbReference type="EC" id="1.21.98.4"/>
    </reaction>
</comment>
<evidence type="ECO:0000313" key="11">
    <source>
        <dbReference type="Proteomes" id="UP000295341"/>
    </source>
</evidence>
<evidence type="ECO:0000256" key="2">
    <source>
        <dbReference type="ARBA" id="ARBA00022691"/>
    </source>
</evidence>
<evidence type="ECO:0000256" key="7">
    <source>
        <dbReference type="ARBA" id="ARBA00023014"/>
    </source>
</evidence>
<dbReference type="AlphaFoldDB" id="A0A4R7NXT8"/>
<keyword evidence="1 8" id="KW-0004">4Fe-4S</keyword>
<dbReference type="GO" id="GO:1904047">
    <property type="term" value="F:S-adenosyl-L-methionine binding"/>
    <property type="evidence" value="ECO:0007669"/>
    <property type="project" value="UniProtKB-UniRule"/>
</dbReference>
<dbReference type="PROSITE" id="PS51918">
    <property type="entry name" value="RADICAL_SAM"/>
    <property type="match status" value="1"/>
</dbReference>
<dbReference type="PANTHER" id="PTHR11228:SF7">
    <property type="entry name" value="PQQA PEPTIDE CYCLASE"/>
    <property type="match status" value="1"/>
</dbReference>
<feature type="binding site" evidence="8">
    <location>
        <position position="28"/>
    </location>
    <ligand>
        <name>[4Fe-4S] cluster</name>
        <dbReference type="ChEBI" id="CHEBI:49883"/>
        <note>4Fe-4S-S-AdoMet</note>
    </ligand>
</feature>
<dbReference type="SUPFAM" id="SSF102114">
    <property type="entry name" value="Radical SAM enzymes"/>
    <property type="match status" value="1"/>
</dbReference>
<comment type="function">
    <text evidence="8">Catalyzes the cross-linking of a glutamate residue and a tyrosine residue in the PqqA protein as part of the biosynthesis of pyrroloquinoline quinone (PQQ).</text>
</comment>
<dbReference type="RefSeq" id="WP_246051733.1">
    <property type="nucleotide sequence ID" value="NZ_MWIN01000041.1"/>
</dbReference>
<dbReference type="PIRSF" id="PIRSF037420">
    <property type="entry name" value="PQQ_syn_pqqE"/>
    <property type="match status" value="1"/>
</dbReference>
<keyword evidence="5 8" id="KW-0560">Oxidoreductase</keyword>
<dbReference type="Gene3D" id="3.20.20.70">
    <property type="entry name" value="Aldolase class I"/>
    <property type="match status" value="1"/>
</dbReference>
<dbReference type="EC" id="1.21.98.4" evidence="8"/>
<dbReference type="InterPro" id="IPR058240">
    <property type="entry name" value="rSAM_sf"/>
</dbReference>
<dbReference type="NCBIfam" id="TIGR04085">
    <property type="entry name" value="rSAM_more_4Fe4S"/>
    <property type="match status" value="1"/>
</dbReference>
<protein>
    <recommendedName>
        <fullName evidence="8">PqqA peptide cyclase</fullName>
        <ecNumber evidence="8">1.21.98.4</ecNumber>
    </recommendedName>
    <alternativeName>
        <fullName evidence="8">Coenzyme PQQ synthesis protein E</fullName>
    </alternativeName>
</protein>
<dbReference type="GO" id="GO:0016491">
    <property type="term" value="F:oxidoreductase activity"/>
    <property type="evidence" value="ECO:0007669"/>
    <property type="project" value="UniProtKB-KW"/>
</dbReference>
<feature type="binding site" evidence="8">
    <location>
        <position position="25"/>
    </location>
    <ligand>
        <name>[4Fe-4S] cluster</name>
        <dbReference type="ChEBI" id="CHEBI:49883"/>
        <note>4Fe-4S-S-AdoMet</note>
    </ligand>
</feature>
<comment type="cofactor">
    <cofactor evidence="8">
        <name>[4Fe-4S] cluster</name>
        <dbReference type="ChEBI" id="CHEBI:49883"/>
    </cofactor>
    <text evidence="8">Binds 1 [4Fe-4S] cluster. The cluster is coordinated with 3 cysteines and an exchangeable S-adenosyl-L-methionine.</text>
</comment>
<dbReference type="Pfam" id="PF13186">
    <property type="entry name" value="SPASM"/>
    <property type="match status" value="1"/>
</dbReference>
<dbReference type="CDD" id="cd01335">
    <property type="entry name" value="Radical_SAM"/>
    <property type="match status" value="1"/>
</dbReference>
<dbReference type="InterPro" id="IPR017200">
    <property type="entry name" value="PqqE-like"/>
</dbReference>
<keyword evidence="4 8" id="KW-0884">PQQ biosynthesis</keyword>
<dbReference type="Proteomes" id="UP000295341">
    <property type="component" value="Unassembled WGS sequence"/>
</dbReference>
<feature type="domain" description="Radical SAM core" evidence="9">
    <location>
        <begin position="7"/>
        <end position="222"/>
    </location>
</feature>
<accession>A0A4R7NXT8</accession>
<dbReference type="SFLD" id="SFLDG01067">
    <property type="entry name" value="SPASM/twitch_domain_containing"/>
    <property type="match status" value="1"/>
</dbReference>